<dbReference type="InterPro" id="IPR050090">
    <property type="entry name" value="Tyrosine_recombinase_XerCD"/>
</dbReference>
<dbReference type="Gene3D" id="1.10.443.10">
    <property type="entry name" value="Intergrase catalytic core"/>
    <property type="match status" value="1"/>
</dbReference>
<dbReference type="InterPro" id="IPR002104">
    <property type="entry name" value="Integrase_catalytic"/>
</dbReference>
<dbReference type="Pfam" id="PF14657">
    <property type="entry name" value="Arm-DNA-bind_4"/>
    <property type="match status" value="1"/>
</dbReference>
<accession>A0A5K7WZP1</accession>
<evidence type="ECO:0000259" key="4">
    <source>
        <dbReference type="PROSITE" id="PS51898"/>
    </source>
</evidence>
<dbReference type="EMBL" id="AP021853">
    <property type="protein sequence ID" value="BBN99199.1"/>
    <property type="molecule type" value="Genomic_DNA"/>
</dbReference>
<dbReference type="InterPro" id="IPR010998">
    <property type="entry name" value="Integrase_recombinase_N"/>
</dbReference>
<evidence type="ECO:0000256" key="1">
    <source>
        <dbReference type="ARBA" id="ARBA00008857"/>
    </source>
</evidence>
<dbReference type="Proteomes" id="UP000326951">
    <property type="component" value="Chromosome"/>
</dbReference>
<keyword evidence="2" id="KW-0238">DNA-binding</keyword>
<dbReference type="GO" id="GO:0003677">
    <property type="term" value="F:DNA binding"/>
    <property type="evidence" value="ECO:0007669"/>
    <property type="project" value="UniProtKB-KW"/>
</dbReference>
<dbReference type="InterPro" id="IPR028259">
    <property type="entry name" value="AP2-like_int_N"/>
</dbReference>
<dbReference type="GO" id="GO:0015074">
    <property type="term" value="P:DNA integration"/>
    <property type="evidence" value="ECO:0007669"/>
    <property type="project" value="InterPro"/>
</dbReference>
<name>A0A5K7WZP1_9BACL</name>
<dbReference type="CDD" id="cd01189">
    <property type="entry name" value="INT_ICEBs1_C_like"/>
    <property type="match status" value="1"/>
</dbReference>
<evidence type="ECO:0000313" key="5">
    <source>
        <dbReference type="EMBL" id="BBN99199.1"/>
    </source>
</evidence>
<proteinExistence type="inferred from homology"/>
<dbReference type="PANTHER" id="PTHR30349">
    <property type="entry name" value="PHAGE INTEGRASE-RELATED"/>
    <property type="match status" value="1"/>
</dbReference>
<dbReference type="InterPro" id="IPR013762">
    <property type="entry name" value="Integrase-like_cat_sf"/>
</dbReference>
<evidence type="ECO:0000256" key="2">
    <source>
        <dbReference type="ARBA" id="ARBA00023125"/>
    </source>
</evidence>
<keyword evidence="3" id="KW-0233">DNA recombination</keyword>
<gene>
    <name evidence="5" type="primary">pi101</name>
    <name evidence="5" type="ORF">St703_19040</name>
</gene>
<dbReference type="AlphaFoldDB" id="A0A5K7WZP1"/>
<dbReference type="Gene3D" id="1.10.150.130">
    <property type="match status" value="1"/>
</dbReference>
<dbReference type="PANTHER" id="PTHR30349:SF64">
    <property type="entry name" value="PROPHAGE INTEGRASE INTD-RELATED"/>
    <property type="match status" value="1"/>
</dbReference>
<reference evidence="5 6" key="1">
    <citation type="submission" date="2019-09" db="EMBL/GenBank/DDBJ databases">
        <title>Complete genome sequence of Sporolactobacillus terrae 70-3.</title>
        <authorList>
            <person name="Tanaka N."/>
            <person name="Shiwa Y."/>
            <person name="Fujita N."/>
            <person name="Tanasupawat S."/>
        </authorList>
    </citation>
    <scope>NUCLEOTIDE SEQUENCE [LARGE SCALE GENOMIC DNA]</scope>
    <source>
        <strain evidence="5 6">70-3</strain>
    </source>
</reference>
<feature type="domain" description="Tyr recombinase" evidence="4">
    <location>
        <begin position="164"/>
        <end position="380"/>
    </location>
</feature>
<evidence type="ECO:0000256" key="3">
    <source>
        <dbReference type="ARBA" id="ARBA00023172"/>
    </source>
</evidence>
<dbReference type="PROSITE" id="PS51898">
    <property type="entry name" value="TYR_RECOMBINASE"/>
    <property type="match status" value="1"/>
</dbReference>
<dbReference type="GO" id="GO:0006310">
    <property type="term" value="P:DNA recombination"/>
    <property type="evidence" value="ECO:0007669"/>
    <property type="project" value="UniProtKB-KW"/>
</dbReference>
<dbReference type="RefSeq" id="WP_152080575.1">
    <property type="nucleotide sequence ID" value="NZ_AP021853.1"/>
</dbReference>
<sequence length="402" mass="46678">MASFRKLKSGWQYRISYKLNGEYKEKSETGFKTKAEAKIAAAEIETQIKHGAKIDKSDMLFPVYMRNWYETFRKGKKSERNDEDLERSVKFAEKYFSCVKMKELDRMTYQKALNEYGETHATASVSKRHIYMKACIQDAIQEGVIFKDPTYKAIIVGKKAGKEDEEKYIGFDDAQKIGAYFLKGIDDFEYISRHMILFALATGCRLGEVYALTWDRITFDRDKKTKEIKSGTVHIKRSWDYRYGHAGKFIPTKNKASIRSITIDKTTAQWLDKLHTQQGEYFLKNGLREKWQKTPFVFVNKRLEKVTDNAINKALKRACKKFGATEITYHGLRHTHASILLYKKIDIGYVSRRLGHSSINTTYKVYTHIIDELAQRDSKAAMRVADDLFQRADQQTVAAINK</sequence>
<evidence type="ECO:0000313" key="6">
    <source>
        <dbReference type="Proteomes" id="UP000326951"/>
    </source>
</evidence>
<dbReference type="InterPro" id="IPR011010">
    <property type="entry name" value="DNA_brk_join_enz"/>
</dbReference>
<organism evidence="5 6">
    <name type="scientific">Sporolactobacillus terrae</name>
    <dbReference type="NCBI Taxonomy" id="269673"/>
    <lineage>
        <taxon>Bacteria</taxon>
        <taxon>Bacillati</taxon>
        <taxon>Bacillota</taxon>
        <taxon>Bacilli</taxon>
        <taxon>Bacillales</taxon>
        <taxon>Sporolactobacillaceae</taxon>
        <taxon>Sporolactobacillus</taxon>
    </lineage>
</organism>
<protein>
    <submittedName>
        <fullName evidence="5">Integrase</fullName>
    </submittedName>
</protein>
<comment type="similarity">
    <text evidence="1">Belongs to the 'phage' integrase family.</text>
</comment>
<dbReference type="SUPFAM" id="SSF56349">
    <property type="entry name" value="DNA breaking-rejoining enzymes"/>
    <property type="match status" value="1"/>
</dbReference>
<dbReference type="Pfam" id="PF00589">
    <property type="entry name" value="Phage_integrase"/>
    <property type="match status" value="1"/>
</dbReference>